<dbReference type="InterPro" id="IPR005804">
    <property type="entry name" value="FA_desaturase_dom"/>
</dbReference>
<evidence type="ECO:0000256" key="1">
    <source>
        <dbReference type="SAM" id="MobiDB-lite"/>
    </source>
</evidence>
<dbReference type="InterPro" id="IPR012171">
    <property type="entry name" value="Fatty_acid_desaturase"/>
</dbReference>
<feature type="transmembrane region" description="Helical" evidence="2">
    <location>
        <begin position="36"/>
        <end position="54"/>
    </location>
</feature>
<reference evidence="4 5" key="2">
    <citation type="submission" date="2019-01" db="EMBL/GenBank/DDBJ databases">
        <title>Tautonia sociabilis, a novel thermotolerant planctomycete of Isosphaeraceae family, isolated from a 4000 m deep subterranean habitat.</title>
        <authorList>
            <person name="Kovaleva O.L."/>
            <person name="Elcheninov A.G."/>
            <person name="Van Heerden E."/>
            <person name="Toshchakov S.V."/>
            <person name="Novikov A."/>
            <person name="Bonch-Osmolovskaya E.A."/>
            <person name="Kublanov I.V."/>
        </authorList>
    </citation>
    <scope>NUCLEOTIDE SEQUENCE [LARGE SCALE GENOMIC DNA]</scope>
    <source>
        <strain evidence="4 5">GM2012</strain>
    </source>
</reference>
<feature type="domain" description="Fatty acid desaturase" evidence="3">
    <location>
        <begin position="60"/>
        <end position="308"/>
    </location>
</feature>
<dbReference type="GO" id="GO:0016717">
    <property type="term" value="F:oxidoreductase activity, acting on paired donors, with oxidation of a pair of donors resulting in the reduction of molecular oxygen to two molecules of water"/>
    <property type="evidence" value="ECO:0007669"/>
    <property type="project" value="TreeGrafter"/>
</dbReference>
<dbReference type="Proteomes" id="UP000280296">
    <property type="component" value="Unassembled WGS sequence"/>
</dbReference>
<dbReference type="GO" id="GO:0016020">
    <property type="term" value="C:membrane"/>
    <property type="evidence" value="ECO:0007669"/>
    <property type="project" value="TreeGrafter"/>
</dbReference>
<protein>
    <submittedName>
        <fullName evidence="4">Fatty acid desaturase</fullName>
    </submittedName>
</protein>
<dbReference type="GO" id="GO:0008610">
    <property type="term" value="P:lipid biosynthetic process"/>
    <property type="evidence" value="ECO:0007669"/>
    <property type="project" value="UniProtKB-ARBA"/>
</dbReference>
<dbReference type="PANTHER" id="PTHR19353:SF19">
    <property type="entry name" value="DELTA(5) FATTY ACID DESATURASE C-RELATED"/>
    <property type="match status" value="1"/>
</dbReference>
<proteinExistence type="predicted"/>
<feature type="region of interest" description="Disordered" evidence="1">
    <location>
        <begin position="340"/>
        <end position="378"/>
    </location>
</feature>
<evidence type="ECO:0000313" key="5">
    <source>
        <dbReference type="Proteomes" id="UP000280296"/>
    </source>
</evidence>
<accession>A0A432MN21</accession>
<keyword evidence="2" id="KW-0472">Membrane</keyword>
<sequence length="378" mass="42757">MSDLPRDDSWKAIHHRLVPLMRPDNRTNILYLVKEYVLLGLVLTACGLCFARWSDGLLPTWAFLPISALGIFAVGAIQHRFSALAHDASHYALFRNKLANELASDLLLMFPIFGMTQRFRATHLGHHQYLNDPERDPDIVRLNHPVPHRFPMPKGAFVRRYVIAAALWPPATLRYLFGQAKGANSSQGAVSNNLRTIYRFRLGRQLRGAYWLSVLTVVHAMGLWPQFFLYWVLPALTIFPMLMQLREISHHSNAPGEDRISGSRIFRVNPIWAACVFPYGQDDHLTHHLFAMLPHYNMKAANRILLEDPSIRDRAVICRGFFFRTFGTDGPSVLDVLSRQPEPGDLIWDGPPRRPDPDPVREPVAASPEPALAPASGA</sequence>
<comment type="caution">
    <text evidence="4">The sequence shown here is derived from an EMBL/GenBank/DDBJ whole genome shotgun (WGS) entry which is preliminary data.</text>
</comment>
<dbReference type="EMBL" id="RYZH01000007">
    <property type="protein sequence ID" value="RUL88841.1"/>
    <property type="molecule type" value="Genomic_DNA"/>
</dbReference>
<keyword evidence="5" id="KW-1185">Reference proteome</keyword>
<reference evidence="4 5" key="1">
    <citation type="submission" date="2018-12" db="EMBL/GenBank/DDBJ databases">
        <authorList>
            <person name="Toschakov S.V."/>
        </authorList>
    </citation>
    <scope>NUCLEOTIDE SEQUENCE [LARGE SCALE GENOMIC DNA]</scope>
    <source>
        <strain evidence="4 5">GM2012</strain>
    </source>
</reference>
<dbReference type="PANTHER" id="PTHR19353">
    <property type="entry name" value="FATTY ACID DESATURASE 2"/>
    <property type="match status" value="1"/>
</dbReference>
<feature type="compositionally biased region" description="Basic and acidic residues" evidence="1">
    <location>
        <begin position="351"/>
        <end position="361"/>
    </location>
</feature>
<evidence type="ECO:0000259" key="3">
    <source>
        <dbReference type="Pfam" id="PF00487"/>
    </source>
</evidence>
<keyword evidence="2" id="KW-1133">Transmembrane helix</keyword>
<feature type="transmembrane region" description="Helical" evidence="2">
    <location>
        <begin position="60"/>
        <end position="77"/>
    </location>
</feature>
<name>A0A432MN21_9BACT</name>
<gene>
    <name evidence="4" type="ORF">TsocGM_05665</name>
</gene>
<dbReference type="OrthoDB" id="9792534at2"/>
<dbReference type="Pfam" id="PF00487">
    <property type="entry name" value="FA_desaturase"/>
    <property type="match status" value="1"/>
</dbReference>
<dbReference type="AlphaFoldDB" id="A0A432MN21"/>
<evidence type="ECO:0000256" key="2">
    <source>
        <dbReference type="SAM" id="Phobius"/>
    </source>
</evidence>
<organism evidence="4 5">
    <name type="scientific">Tautonia sociabilis</name>
    <dbReference type="NCBI Taxonomy" id="2080755"/>
    <lineage>
        <taxon>Bacteria</taxon>
        <taxon>Pseudomonadati</taxon>
        <taxon>Planctomycetota</taxon>
        <taxon>Planctomycetia</taxon>
        <taxon>Isosphaerales</taxon>
        <taxon>Isosphaeraceae</taxon>
        <taxon>Tautonia</taxon>
    </lineage>
</organism>
<dbReference type="RefSeq" id="WP_126724329.1">
    <property type="nucleotide sequence ID" value="NZ_RYZH01000007.1"/>
</dbReference>
<feature type="transmembrane region" description="Helical" evidence="2">
    <location>
        <begin position="209"/>
        <end position="233"/>
    </location>
</feature>
<feature type="compositionally biased region" description="Low complexity" evidence="1">
    <location>
        <begin position="362"/>
        <end position="378"/>
    </location>
</feature>
<evidence type="ECO:0000313" key="4">
    <source>
        <dbReference type="EMBL" id="RUL88841.1"/>
    </source>
</evidence>
<keyword evidence="2" id="KW-0812">Transmembrane</keyword>